<evidence type="ECO:0000256" key="4">
    <source>
        <dbReference type="PIRNR" id="PIRNR036492"/>
    </source>
</evidence>
<evidence type="ECO:0000313" key="10">
    <source>
        <dbReference type="Proteomes" id="UP000028542"/>
    </source>
</evidence>
<evidence type="ECO:0000256" key="7">
    <source>
        <dbReference type="RuleBase" id="RU003345"/>
    </source>
</evidence>
<dbReference type="SUPFAM" id="SSF53720">
    <property type="entry name" value="ALDH-like"/>
    <property type="match status" value="1"/>
</dbReference>
<dbReference type="InterPro" id="IPR015590">
    <property type="entry name" value="Aldehyde_DH_dom"/>
</dbReference>
<feature type="domain" description="Aldehyde dehydrogenase" evidence="8">
    <location>
        <begin position="6"/>
        <end position="433"/>
    </location>
</feature>
<accession>A0A084JB24</accession>
<dbReference type="PANTHER" id="PTHR43570:SF16">
    <property type="entry name" value="ALDEHYDE DEHYDROGENASE TYPE III, ISOFORM Q"/>
    <property type="match status" value="1"/>
</dbReference>
<keyword evidence="2 4" id="KW-0560">Oxidoreductase</keyword>
<gene>
    <name evidence="9" type="ORF">IO99_10790</name>
</gene>
<dbReference type="STRING" id="318464.IO99_10790"/>
<keyword evidence="10" id="KW-1185">Reference proteome</keyword>
<dbReference type="InterPro" id="IPR016162">
    <property type="entry name" value="Ald_DH_N"/>
</dbReference>
<evidence type="ECO:0000256" key="5">
    <source>
        <dbReference type="PIRSR" id="PIRSR036492-1"/>
    </source>
</evidence>
<dbReference type="InterPro" id="IPR029510">
    <property type="entry name" value="Ald_DH_CS_GLU"/>
</dbReference>
<dbReference type="eggNOG" id="COG1012">
    <property type="taxonomic scope" value="Bacteria"/>
</dbReference>
<dbReference type="PIRSF" id="PIRSF036492">
    <property type="entry name" value="ALDH"/>
    <property type="match status" value="1"/>
</dbReference>
<dbReference type="GO" id="GO:0005737">
    <property type="term" value="C:cytoplasm"/>
    <property type="evidence" value="ECO:0007669"/>
    <property type="project" value="TreeGrafter"/>
</dbReference>
<evidence type="ECO:0000259" key="8">
    <source>
        <dbReference type="Pfam" id="PF00171"/>
    </source>
</evidence>
<dbReference type="Pfam" id="PF00171">
    <property type="entry name" value="Aldedh"/>
    <property type="match status" value="1"/>
</dbReference>
<reference evidence="9 10" key="1">
    <citation type="submission" date="2014-07" db="EMBL/GenBank/DDBJ databases">
        <title>Draft genome of Clostridium sulfidigenes 113A isolated from sediments associated with methane hydrate from Krishna Godavari basin.</title>
        <authorList>
            <person name="Honkalas V.S."/>
            <person name="Dabir A.P."/>
            <person name="Arora P."/>
            <person name="Dhakephalkar P.K."/>
        </authorList>
    </citation>
    <scope>NUCLEOTIDE SEQUENCE [LARGE SCALE GENOMIC DNA]</scope>
    <source>
        <strain evidence="9 10">113A</strain>
    </source>
</reference>
<dbReference type="CDD" id="cd07136">
    <property type="entry name" value="ALDH_YwdH-P39616"/>
    <property type="match status" value="1"/>
</dbReference>
<dbReference type="EMBL" id="JPMD01000025">
    <property type="protein sequence ID" value="KEZ86158.1"/>
    <property type="molecule type" value="Genomic_DNA"/>
</dbReference>
<dbReference type="GO" id="GO:0006081">
    <property type="term" value="P:aldehyde metabolic process"/>
    <property type="evidence" value="ECO:0007669"/>
    <property type="project" value="InterPro"/>
</dbReference>
<comment type="similarity">
    <text evidence="1 4 7">Belongs to the aldehyde dehydrogenase family.</text>
</comment>
<proteinExistence type="inferred from homology"/>
<sequence length="462" mass="52067">MELSSIDVDKIIEDHYKFFESKKSRDIDFRINQLRSLKSAIKKYEYKIYEALYKDLGKCEFESYTTEVGFVLSSISHTIKNLKKWAKKEKVKTPLYLFPAKSFVISEPYGTVLIIGPYNYPFQLLIEPLVGALAAGNCVVLKPSENVPNLSRVITEMITETFPKEYIRSVEGGIETNTSLINGTFDYIFFTGSAQVGKIIMEAAARNLVPVTLELGGKSPVIVDESADIRVAAKRIIWGKTINVGQTCVAPDYVVVNNKVKDELIKELKLQIQSFYGKDAMESKDYGRIVNDRHFLRLKNILDKEADKIIYGGKVNREKRYIEPTLIDASWEGAAMSEEIFGPILPIISFSNLDEIIGEIKKLSKPLALYLFTENYEVEEKVLEEISSGGACINDTITHLANPELPFGGVGNSGIGAYHGKESFKTFSHRRSVVRKTTKINIPIVFPPFNKKNLDNVKKLMK</sequence>
<organism evidence="9 10">
    <name type="scientific">Clostridium sulfidigenes</name>
    <dbReference type="NCBI Taxonomy" id="318464"/>
    <lineage>
        <taxon>Bacteria</taxon>
        <taxon>Bacillati</taxon>
        <taxon>Bacillota</taxon>
        <taxon>Clostridia</taxon>
        <taxon>Eubacteriales</taxon>
        <taxon>Clostridiaceae</taxon>
        <taxon>Clostridium</taxon>
    </lineage>
</organism>
<dbReference type="FunFam" id="3.40.605.10:FF:000004">
    <property type="entry name" value="Aldehyde dehydrogenase"/>
    <property type="match status" value="1"/>
</dbReference>
<feature type="active site" evidence="5">
    <location>
        <position position="248"/>
    </location>
</feature>
<dbReference type="FunFam" id="3.40.309.10:FF:000003">
    <property type="entry name" value="Aldehyde dehydrogenase"/>
    <property type="match status" value="1"/>
</dbReference>
<dbReference type="AlphaFoldDB" id="A0A084JB24"/>
<evidence type="ECO:0000256" key="6">
    <source>
        <dbReference type="PROSITE-ProRule" id="PRU10007"/>
    </source>
</evidence>
<evidence type="ECO:0000313" key="9">
    <source>
        <dbReference type="EMBL" id="KEZ86158.1"/>
    </source>
</evidence>
<dbReference type="GO" id="GO:0004029">
    <property type="term" value="F:aldehyde dehydrogenase (NAD+) activity"/>
    <property type="evidence" value="ECO:0007669"/>
    <property type="project" value="TreeGrafter"/>
</dbReference>
<dbReference type="Gene3D" id="3.40.309.10">
    <property type="entry name" value="Aldehyde Dehydrogenase, Chain A, domain 2"/>
    <property type="match status" value="1"/>
</dbReference>
<evidence type="ECO:0000256" key="2">
    <source>
        <dbReference type="ARBA" id="ARBA00023002"/>
    </source>
</evidence>
<comment type="caution">
    <text evidence="9">The sequence shown here is derived from an EMBL/GenBank/DDBJ whole genome shotgun (WGS) entry which is preliminary data.</text>
</comment>
<evidence type="ECO:0000256" key="1">
    <source>
        <dbReference type="ARBA" id="ARBA00009986"/>
    </source>
</evidence>
<dbReference type="InterPro" id="IPR016163">
    <property type="entry name" value="Ald_DH_C"/>
</dbReference>
<feature type="active site" evidence="5 6">
    <location>
        <position position="214"/>
    </location>
</feature>
<evidence type="ECO:0000256" key="3">
    <source>
        <dbReference type="ARBA" id="ARBA00023027"/>
    </source>
</evidence>
<name>A0A084JB24_9CLOT</name>
<dbReference type="Gene3D" id="3.40.605.10">
    <property type="entry name" value="Aldehyde Dehydrogenase, Chain A, domain 1"/>
    <property type="match status" value="1"/>
</dbReference>
<dbReference type="InterPro" id="IPR012394">
    <property type="entry name" value="Aldehyde_DH_NAD(P)"/>
</dbReference>
<protein>
    <recommendedName>
        <fullName evidence="4">Aldehyde dehydrogenase</fullName>
    </recommendedName>
</protein>
<dbReference type="Proteomes" id="UP000028542">
    <property type="component" value="Unassembled WGS sequence"/>
</dbReference>
<dbReference type="PANTHER" id="PTHR43570">
    <property type="entry name" value="ALDEHYDE DEHYDROGENASE"/>
    <property type="match status" value="1"/>
</dbReference>
<dbReference type="InterPro" id="IPR016161">
    <property type="entry name" value="Ald_DH/histidinol_DH"/>
</dbReference>
<keyword evidence="3" id="KW-0520">NAD</keyword>
<dbReference type="PROSITE" id="PS00687">
    <property type="entry name" value="ALDEHYDE_DEHYDR_GLU"/>
    <property type="match status" value="1"/>
</dbReference>